<name>A0A401YQF0_9ACTN</name>
<feature type="transmembrane region" description="Helical" evidence="8">
    <location>
        <begin position="181"/>
        <end position="198"/>
    </location>
</feature>
<evidence type="ECO:0000256" key="7">
    <source>
        <dbReference type="ARBA" id="ARBA00023136"/>
    </source>
</evidence>
<evidence type="ECO:0000313" key="10">
    <source>
        <dbReference type="Proteomes" id="UP000286931"/>
    </source>
</evidence>
<keyword evidence="6 8" id="KW-1133">Transmembrane helix</keyword>
<feature type="transmembrane region" description="Helical" evidence="8">
    <location>
        <begin position="78"/>
        <end position="97"/>
    </location>
</feature>
<dbReference type="AlphaFoldDB" id="A0A401YQF0"/>
<reference evidence="9 10" key="1">
    <citation type="submission" date="2018-12" db="EMBL/GenBank/DDBJ databases">
        <title>Draft genome sequence of Embleya hyalina NBRC 13850T.</title>
        <authorList>
            <person name="Komaki H."/>
            <person name="Hosoyama A."/>
            <person name="Kimura A."/>
            <person name="Ichikawa N."/>
            <person name="Tamura T."/>
        </authorList>
    </citation>
    <scope>NUCLEOTIDE SEQUENCE [LARGE SCALE GENOMIC DNA]</scope>
    <source>
        <strain evidence="9 10">NBRC 13850</strain>
    </source>
</reference>
<dbReference type="RefSeq" id="WP_126638865.1">
    <property type="nucleotide sequence ID" value="NZ_BIFH01000022.1"/>
</dbReference>
<feature type="transmembrane region" description="Helical" evidence="8">
    <location>
        <begin position="103"/>
        <end position="123"/>
    </location>
</feature>
<protein>
    <recommendedName>
        <fullName evidence="8">Probable membrane transporter protein</fullName>
    </recommendedName>
</protein>
<keyword evidence="10" id="KW-1185">Reference proteome</keyword>
<dbReference type="PANTHER" id="PTHR30269:SF0">
    <property type="entry name" value="MEMBRANE TRANSPORTER PROTEIN YFCA-RELATED"/>
    <property type="match status" value="1"/>
</dbReference>
<feature type="transmembrane region" description="Helical" evidence="8">
    <location>
        <begin position="144"/>
        <end position="169"/>
    </location>
</feature>
<proteinExistence type="inferred from homology"/>
<comment type="subcellular location">
    <subcellularLocation>
        <location evidence="1 8">Cell membrane</location>
        <topology evidence="1 8">Multi-pass membrane protein</topology>
    </subcellularLocation>
</comment>
<keyword evidence="4 8" id="KW-1003">Cell membrane</keyword>
<evidence type="ECO:0000256" key="8">
    <source>
        <dbReference type="RuleBase" id="RU363041"/>
    </source>
</evidence>
<dbReference type="InterPro" id="IPR002781">
    <property type="entry name" value="TM_pro_TauE-like"/>
</dbReference>
<evidence type="ECO:0000256" key="1">
    <source>
        <dbReference type="ARBA" id="ARBA00004651"/>
    </source>
</evidence>
<comment type="caution">
    <text evidence="9">The sequence shown here is derived from an EMBL/GenBank/DDBJ whole genome shotgun (WGS) entry which is preliminary data.</text>
</comment>
<comment type="similarity">
    <text evidence="2 8">Belongs to the 4-toluene sulfonate uptake permease (TSUP) (TC 2.A.102) family.</text>
</comment>
<gene>
    <name evidence="9" type="ORF">EHYA_04517</name>
</gene>
<dbReference type="InterPro" id="IPR052017">
    <property type="entry name" value="TSUP"/>
</dbReference>
<organism evidence="9 10">
    <name type="scientific">Embleya hyalina</name>
    <dbReference type="NCBI Taxonomy" id="516124"/>
    <lineage>
        <taxon>Bacteria</taxon>
        <taxon>Bacillati</taxon>
        <taxon>Actinomycetota</taxon>
        <taxon>Actinomycetes</taxon>
        <taxon>Kitasatosporales</taxon>
        <taxon>Streptomycetaceae</taxon>
        <taxon>Embleya</taxon>
    </lineage>
</organism>
<dbReference type="PANTHER" id="PTHR30269">
    <property type="entry name" value="TRANSMEMBRANE PROTEIN YFCA"/>
    <property type="match status" value="1"/>
</dbReference>
<feature type="transmembrane region" description="Helical" evidence="8">
    <location>
        <begin position="230"/>
        <end position="248"/>
    </location>
</feature>
<keyword evidence="7 8" id="KW-0472">Membrane</keyword>
<evidence type="ECO:0000256" key="6">
    <source>
        <dbReference type="ARBA" id="ARBA00022989"/>
    </source>
</evidence>
<evidence type="ECO:0000256" key="3">
    <source>
        <dbReference type="ARBA" id="ARBA00022448"/>
    </source>
</evidence>
<sequence length="249" mass="25348">MTGWAEFVLVAVAGLIAGLVNAIAGGGSLVSFPALLAVGYPPVTANVTNAVAVLPGYVGGTVAYRNEIRSQTRGLPRLASVGALGGVAGAALLLIGPADVFDALAPCLVLASCLLLALQPRLARVVARRRTEGRDGRLVVPTQFVVGLYGGYFGAGIGIMMLAVLGLLLDRGLHQVNALKNVLSLVIGVGSTVFFAAFGPVRWDAAAIMAATSLIGGHVGVRVARRLAPGPLRVVIVVFGAVVAIALWL</sequence>
<dbReference type="EMBL" id="BIFH01000022">
    <property type="protein sequence ID" value="GCD96830.1"/>
    <property type="molecule type" value="Genomic_DNA"/>
</dbReference>
<keyword evidence="5 8" id="KW-0812">Transmembrane</keyword>
<dbReference type="Pfam" id="PF01925">
    <property type="entry name" value="TauE"/>
    <property type="match status" value="1"/>
</dbReference>
<evidence type="ECO:0000256" key="2">
    <source>
        <dbReference type="ARBA" id="ARBA00009142"/>
    </source>
</evidence>
<dbReference type="Proteomes" id="UP000286931">
    <property type="component" value="Unassembled WGS sequence"/>
</dbReference>
<keyword evidence="3" id="KW-0813">Transport</keyword>
<accession>A0A401YQF0</accession>
<evidence type="ECO:0000256" key="5">
    <source>
        <dbReference type="ARBA" id="ARBA00022692"/>
    </source>
</evidence>
<feature type="transmembrane region" description="Helical" evidence="8">
    <location>
        <begin position="46"/>
        <end position="66"/>
    </location>
</feature>
<evidence type="ECO:0000313" key="9">
    <source>
        <dbReference type="EMBL" id="GCD96830.1"/>
    </source>
</evidence>
<dbReference type="OrthoDB" id="3782574at2"/>
<evidence type="ECO:0000256" key="4">
    <source>
        <dbReference type="ARBA" id="ARBA00022475"/>
    </source>
</evidence>
<dbReference type="GO" id="GO:0005886">
    <property type="term" value="C:plasma membrane"/>
    <property type="evidence" value="ECO:0007669"/>
    <property type="project" value="UniProtKB-SubCell"/>
</dbReference>